<evidence type="ECO:0000313" key="1">
    <source>
        <dbReference type="EMBL" id="MCY0386423.1"/>
    </source>
</evidence>
<dbReference type="RefSeq" id="WP_267845827.1">
    <property type="nucleotide sequence ID" value="NZ_JAPMXC010000001.1"/>
</dbReference>
<name>A0ABT3ZIS5_9BURK</name>
<comment type="caution">
    <text evidence="1">The sequence shown here is derived from an EMBL/GenBank/DDBJ whole genome shotgun (WGS) entry which is preliminary data.</text>
</comment>
<dbReference type="EMBL" id="JAPMXC010000001">
    <property type="protein sequence ID" value="MCY0386423.1"/>
    <property type="molecule type" value="Genomic_DNA"/>
</dbReference>
<dbReference type="Proteomes" id="UP001082899">
    <property type="component" value="Unassembled WGS sequence"/>
</dbReference>
<gene>
    <name evidence="1" type="ORF">OVY01_04040</name>
</gene>
<sequence>MDAERFVDVWGADMAMLIREAWPGLRHVGARVIDAQPGFLLTAARHAAAPYAAPLDVFLFLSPAGLVTFAQDDLRGYARFTANLRGLAALCGAFEADLPSGSQRAPRMQRVPFDAFIAPGGPSEIAGN</sequence>
<keyword evidence="2" id="KW-1185">Reference proteome</keyword>
<reference evidence="1" key="1">
    <citation type="submission" date="2022-11" db="EMBL/GenBank/DDBJ databases">
        <title>Robbsia betulipollinis sp. nov., isolated from pollen of birch (Betula pendula).</title>
        <authorList>
            <person name="Shi H."/>
            <person name="Ambika Manirajan B."/>
            <person name="Ratering S."/>
            <person name="Geissler-Plaum R."/>
            <person name="Schnell S."/>
        </authorList>
    </citation>
    <scope>NUCLEOTIDE SEQUENCE</scope>
    <source>
        <strain evidence="1">Bb-Pol-6</strain>
    </source>
</reference>
<organism evidence="1 2">
    <name type="scientific">Robbsia betulipollinis</name>
    <dbReference type="NCBI Taxonomy" id="2981849"/>
    <lineage>
        <taxon>Bacteria</taxon>
        <taxon>Pseudomonadati</taxon>
        <taxon>Pseudomonadota</taxon>
        <taxon>Betaproteobacteria</taxon>
        <taxon>Burkholderiales</taxon>
        <taxon>Burkholderiaceae</taxon>
        <taxon>Robbsia</taxon>
    </lineage>
</organism>
<evidence type="ECO:0000313" key="2">
    <source>
        <dbReference type="Proteomes" id="UP001082899"/>
    </source>
</evidence>
<protein>
    <submittedName>
        <fullName evidence="1">Uncharacterized protein</fullName>
    </submittedName>
</protein>
<accession>A0ABT3ZIS5</accession>
<proteinExistence type="predicted"/>